<keyword evidence="8 17" id="KW-0406">Ion transport</keyword>
<comment type="similarity">
    <text evidence="2">Belongs to the ligand-gated ion channel (TC 1.A.9) family. Acetylcholine receptor (TC 1.A.9.1) subfamily.</text>
</comment>
<name>A0AAU9V6R9_EUPED</name>
<evidence type="ECO:0000256" key="13">
    <source>
        <dbReference type="ARBA" id="ARBA00023257"/>
    </source>
</evidence>
<reference evidence="21" key="1">
    <citation type="submission" date="2022-03" db="EMBL/GenBank/DDBJ databases">
        <authorList>
            <person name="Tunstrom K."/>
        </authorList>
    </citation>
    <scope>NUCLEOTIDE SEQUENCE</scope>
</reference>
<protein>
    <recommendedName>
        <fullName evidence="23">Acetylcholine receptor subunit alpha-like</fullName>
    </recommendedName>
</protein>
<comment type="subcellular location">
    <subcellularLocation>
        <location evidence="16">Postsynaptic cell membrane</location>
        <topology evidence="16">Multi-pass membrane protein</topology>
    </subcellularLocation>
</comment>
<dbReference type="FunFam" id="2.70.170.10:FF:000028">
    <property type="entry name" value="AcetylCholine Receptor"/>
    <property type="match status" value="1"/>
</dbReference>
<dbReference type="InterPro" id="IPR006029">
    <property type="entry name" value="Neurotrans-gated_channel_TM"/>
</dbReference>
<evidence type="ECO:0000259" key="19">
    <source>
        <dbReference type="Pfam" id="PF02931"/>
    </source>
</evidence>
<dbReference type="InterPro" id="IPR018000">
    <property type="entry name" value="Neurotransmitter_ion_chnl_CS"/>
</dbReference>
<feature type="domain" description="Neurotransmitter-gated ion-channel ligand-binding" evidence="19">
    <location>
        <begin position="1"/>
        <end position="104"/>
    </location>
</feature>
<keyword evidence="22" id="KW-1185">Reference proteome</keyword>
<dbReference type="GO" id="GO:0004888">
    <property type="term" value="F:transmembrane signaling receptor activity"/>
    <property type="evidence" value="ECO:0007669"/>
    <property type="project" value="InterPro"/>
</dbReference>
<keyword evidence="6 17" id="KW-1133">Transmembrane helix</keyword>
<dbReference type="PROSITE" id="PS00236">
    <property type="entry name" value="NEUROTR_ION_CHANNEL"/>
    <property type="match status" value="2"/>
</dbReference>
<dbReference type="Gene3D" id="2.70.170.10">
    <property type="entry name" value="Neurotransmitter-gated ion-channel ligand-binding domain"/>
    <property type="match status" value="2"/>
</dbReference>
<dbReference type="InterPro" id="IPR006201">
    <property type="entry name" value="Neur_channel"/>
</dbReference>
<dbReference type="Pfam" id="PF02932">
    <property type="entry name" value="Neur_chan_memb"/>
    <property type="match status" value="1"/>
</dbReference>
<comment type="caution">
    <text evidence="17">Lacks conserved residue(s) required for the propagation of feature annotation.</text>
</comment>
<dbReference type="PRINTS" id="PR00254">
    <property type="entry name" value="NICOTINICR"/>
</dbReference>
<dbReference type="Gene3D" id="1.20.58.390">
    <property type="entry name" value="Neurotransmitter-gated ion-channel transmembrane domain"/>
    <property type="match status" value="1"/>
</dbReference>
<feature type="transmembrane region" description="Helical" evidence="17">
    <location>
        <begin position="219"/>
        <end position="242"/>
    </location>
</feature>
<evidence type="ECO:0000256" key="6">
    <source>
        <dbReference type="ARBA" id="ARBA00022989"/>
    </source>
</evidence>
<evidence type="ECO:0000256" key="15">
    <source>
        <dbReference type="ARBA" id="ARBA00023303"/>
    </source>
</evidence>
<gene>
    <name evidence="21" type="ORF">EEDITHA_LOCUS19699</name>
</gene>
<evidence type="ECO:0000256" key="16">
    <source>
        <dbReference type="ARBA" id="ARBA00034104"/>
    </source>
</evidence>
<evidence type="ECO:0000256" key="7">
    <source>
        <dbReference type="ARBA" id="ARBA00023018"/>
    </source>
</evidence>
<evidence type="ECO:0008006" key="23">
    <source>
        <dbReference type="Google" id="ProtNLM"/>
    </source>
</evidence>
<dbReference type="AlphaFoldDB" id="A0AAU9V6R9"/>
<keyword evidence="11" id="KW-0675">Receptor</keyword>
<dbReference type="CDD" id="cd19064">
    <property type="entry name" value="LGIC_TM_nAChR"/>
    <property type="match status" value="1"/>
</dbReference>
<dbReference type="GO" id="GO:0045211">
    <property type="term" value="C:postsynaptic membrane"/>
    <property type="evidence" value="ECO:0007669"/>
    <property type="project" value="UniProtKB-SubCell"/>
</dbReference>
<feature type="transmembrane region" description="Helical" evidence="17">
    <location>
        <begin position="284"/>
        <end position="305"/>
    </location>
</feature>
<evidence type="ECO:0000256" key="4">
    <source>
        <dbReference type="ARBA" id="ARBA00022475"/>
    </source>
</evidence>
<dbReference type="SUPFAM" id="SSF63712">
    <property type="entry name" value="Nicotinic receptor ligand binding domain-like"/>
    <property type="match status" value="2"/>
</dbReference>
<keyword evidence="12" id="KW-0325">Glycoprotein</keyword>
<evidence type="ECO:0000256" key="3">
    <source>
        <dbReference type="ARBA" id="ARBA00022448"/>
    </source>
</evidence>
<organism evidence="21 22">
    <name type="scientific">Euphydryas editha</name>
    <name type="common">Edith's checkerspot</name>
    <dbReference type="NCBI Taxonomy" id="104508"/>
    <lineage>
        <taxon>Eukaryota</taxon>
        <taxon>Metazoa</taxon>
        <taxon>Ecdysozoa</taxon>
        <taxon>Arthropoda</taxon>
        <taxon>Hexapoda</taxon>
        <taxon>Insecta</taxon>
        <taxon>Pterygota</taxon>
        <taxon>Neoptera</taxon>
        <taxon>Endopterygota</taxon>
        <taxon>Lepidoptera</taxon>
        <taxon>Glossata</taxon>
        <taxon>Ditrysia</taxon>
        <taxon>Papilionoidea</taxon>
        <taxon>Nymphalidae</taxon>
        <taxon>Nymphalinae</taxon>
        <taxon>Euphydryas</taxon>
    </lineage>
</organism>
<keyword evidence="15 17" id="KW-0407">Ion channel</keyword>
<evidence type="ECO:0000256" key="8">
    <source>
        <dbReference type="ARBA" id="ARBA00023065"/>
    </source>
</evidence>
<dbReference type="SUPFAM" id="SSF90112">
    <property type="entry name" value="Neurotransmitter-gated ion-channel transmembrane pore"/>
    <property type="match status" value="1"/>
</dbReference>
<evidence type="ECO:0000256" key="14">
    <source>
        <dbReference type="ARBA" id="ARBA00023286"/>
    </source>
</evidence>
<dbReference type="Proteomes" id="UP001153954">
    <property type="component" value="Unassembled WGS sequence"/>
</dbReference>
<evidence type="ECO:0000256" key="5">
    <source>
        <dbReference type="ARBA" id="ARBA00022692"/>
    </source>
</evidence>
<feature type="domain" description="Neurotransmitter-gated ion-channel ligand-binding" evidence="19">
    <location>
        <begin position="106"/>
        <end position="218"/>
    </location>
</feature>
<evidence type="ECO:0000256" key="18">
    <source>
        <dbReference type="SAM" id="MobiDB-lite"/>
    </source>
</evidence>
<dbReference type="PANTHER" id="PTHR18945">
    <property type="entry name" value="NEUROTRANSMITTER GATED ION CHANNEL"/>
    <property type="match status" value="1"/>
</dbReference>
<dbReference type="InterPro" id="IPR002394">
    <property type="entry name" value="Nicotinic_acetylcholine_rcpt"/>
</dbReference>
<comment type="caution">
    <text evidence="21">The sequence shown here is derived from an EMBL/GenBank/DDBJ whole genome shotgun (WGS) entry which is preliminary data.</text>
</comment>
<dbReference type="InterPro" id="IPR006202">
    <property type="entry name" value="Neur_chan_lig-bd"/>
</dbReference>
<evidence type="ECO:0000313" key="22">
    <source>
        <dbReference type="Proteomes" id="UP001153954"/>
    </source>
</evidence>
<dbReference type="InterPro" id="IPR036734">
    <property type="entry name" value="Neur_chan_lig-bd_sf"/>
</dbReference>
<dbReference type="FunFam" id="2.70.170.10:FF:000060">
    <property type="entry name" value="Nicotinic acetylcholine receptor subunit alpha4"/>
    <property type="match status" value="1"/>
</dbReference>
<keyword evidence="7" id="KW-0770">Synapse</keyword>
<evidence type="ECO:0000256" key="10">
    <source>
        <dbReference type="ARBA" id="ARBA00023157"/>
    </source>
</evidence>
<dbReference type="FunFam" id="1.20.58.390:FF:000012">
    <property type="entry name" value="Acetylcholine receptor subunit alpha-like"/>
    <property type="match status" value="1"/>
</dbReference>
<feature type="region of interest" description="Disordered" evidence="18">
    <location>
        <begin position="385"/>
        <end position="409"/>
    </location>
</feature>
<keyword evidence="5 17" id="KW-0812">Transmembrane</keyword>
<keyword evidence="3 17" id="KW-0813">Transport</keyword>
<keyword evidence="10" id="KW-1015">Disulfide bond</keyword>
<keyword evidence="13" id="KW-0628">Postsynaptic cell membrane</keyword>
<dbReference type="PRINTS" id="PR00252">
    <property type="entry name" value="NRIONCHANNEL"/>
</dbReference>
<comment type="function">
    <text evidence="1">After binding acetylcholine, the AChR responds by an extensive change in conformation that affects all subunits and leads to opening of an ion-conducting channel across the plasma membrane.</text>
</comment>
<dbReference type="Pfam" id="PF02931">
    <property type="entry name" value="Neur_chan_LBD"/>
    <property type="match status" value="2"/>
</dbReference>
<feature type="domain" description="Neurotransmitter-gated ion-channel transmembrane" evidence="20">
    <location>
        <begin position="225"/>
        <end position="341"/>
    </location>
</feature>
<evidence type="ECO:0000256" key="17">
    <source>
        <dbReference type="RuleBase" id="RU000687"/>
    </source>
</evidence>
<evidence type="ECO:0000256" key="12">
    <source>
        <dbReference type="ARBA" id="ARBA00023180"/>
    </source>
</evidence>
<feature type="transmembrane region" description="Helical" evidence="17">
    <location>
        <begin position="254"/>
        <end position="272"/>
    </location>
</feature>
<proteinExistence type="inferred from homology"/>
<keyword evidence="4" id="KW-1003">Cell membrane</keyword>
<evidence type="ECO:0000256" key="1">
    <source>
        <dbReference type="ARBA" id="ARBA00003328"/>
    </source>
</evidence>
<evidence type="ECO:0000256" key="2">
    <source>
        <dbReference type="ARBA" id="ARBA00009237"/>
    </source>
</evidence>
<evidence type="ECO:0000313" key="21">
    <source>
        <dbReference type="EMBL" id="CAH2105445.1"/>
    </source>
</evidence>
<dbReference type="GO" id="GO:0022848">
    <property type="term" value="F:acetylcholine-gated monoatomic cation-selective channel activity"/>
    <property type="evidence" value="ECO:0007669"/>
    <property type="project" value="InterPro"/>
</dbReference>
<keyword evidence="9 17" id="KW-0472">Membrane</keyword>
<sequence length="409" mass="46807">MTTNLWVEQSWYDYKLRWEPREYGGVHMLHVPSDHIWRPDIVLYNNADGNFEVTLATKATIYHQGLVEWKPPAIYKSSCEIDVEYFPFDEQTCVLKFGSWTYDGFKATVYHNGMVVWQPPAVYKSSCSIDVEFFPYDVQTCVLKLGSWTYDGFKVDLRHMDEQAGSNVVSVGVDLSEFYMSVEWDILEVPAVRNEKFYTCCDEPYLDITFNITMRRKTLFYTVNIIIPCMGISFLTVLTFYLPSDSGEKVTLSISILISLHVFFLLVVEIIPPTSLVVPLLGKYLIFAMILVSISICVTVVVLNVHFRSPQTHRMAPWVKRVFIHILPRLLFMKRPQYKFDTTRSRFTTCGVVVRCGGAARPLYPYRLAAADDDCCAPGAWPPPAAPARPLTRTPSKEDLTHTTYVQSG</sequence>
<evidence type="ECO:0000256" key="9">
    <source>
        <dbReference type="ARBA" id="ARBA00023136"/>
    </source>
</evidence>
<dbReference type="InterPro" id="IPR036719">
    <property type="entry name" value="Neuro-gated_channel_TM_sf"/>
</dbReference>
<keyword evidence="14" id="KW-1071">Ligand-gated ion channel</keyword>
<dbReference type="EMBL" id="CAKOGL010000028">
    <property type="protein sequence ID" value="CAH2105445.1"/>
    <property type="molecule type" value="Genomic_DNA"/>
</dbReference>
<accession>A0AAU9V6R9</accession>
<evidence type="ECO:0000259" key="20">
    <source>
        <dbReference type="Pfam" id="PF02932"/>
    </source>
</evidence>
<dbReference type="InterPro" id="IPR038050">
    <property type="entry name" value="Neuro_actylchol_rec"/>
</dbReference>
<evidence type="ECO:0000256" key="11">
    <source>
        <dbReference type="ARBA" id="ARBA00023170"/>
    </source>
</evidence>